<dbReference type="NCBIfam" id="TIGR00778">
    <property type="entry name" value="ahpD_dom"/>
    <property type="match status" value="1"/>
</dbReference>
<feature type="domain" description="Carboxymuconolactone decarboxylase-like" evidence="1">
    <location>
        <begin position="15"/>
        <end position="96"/>
    </location>
</feature>
<name>A0ABT6T3Y8_9ACTN</name>
<keyword evidence="3" id="KW-1185">Reference proteome</keyword>
<dbReference type="InterPro" id="IPR003779">
    <property type="entry name" value="CMD-like"/>
</dbReference>
<dbReference type="InterPro" id="IPR029032">
    <property type="entry name" value="AhpD-like"/>
</dbReference>
<proteinExistence type="predicted"/>
<evidence type="ECO:0000313" key="3">
    <source>
        <dbReference type="Proteomes" id="UP001237105"/>
    </source>
</evidence>
<dbReference type="InterPro" id="IPR004675">
    <property type="entry name" value="AhpD_core"/>
</dbReference>
<dbReference type="EMBL" id="JASCIS010000039">
    <property type="protein sequence ID" value="MDI3422583.1"/>
    <property type="molecule type" value="Genomic_DNA"/>
</dbReference>
<dbReference type="RefSeq" id="WP_282538441.1">
    <property type="nucleotide sequence ID" value="NZ_JASCIS010000039.1"/>
</dbReference>
<comment type="caution">
    <text evidence="2">The sequence shown here is derived from an EMBL/GenBank/DDBJ whole genome shotgun (WGS) entry which is preliminary data.</text>
</comment>
<dbReference type="Pfam" id="PF02627">
    <property type="entry name" value="CMD"/>
    <property type="match status" value="1"/>
</dbReference>
<gene>
    <name evidence="2" type="ORF">QIT00_29250</name>
</gene>
<accession>A0ABT6T3Y8</accession>
<organism evidence="2 3">
    <name type="scientific">Streptomyces luteolus</name>
    <dbReference type="NCBI Taxonomy" id="3043615"/>
    <lineage>
        <taxon>Bacteria</taxon>
        <taxon>Bacillati</taxon>
        <taxon>Actinomycetota</taxon>
        <taxon>Actinomycetes</taxon>
        <taxon>Kitasatosporales</taxon>
        <taxon>Streptomycetaceae</taxon>
        <taxon>Streptomyces</taxon>
    </lineage>
</organism>
<evidence type="ECO:0000259" key="1">
    <source>
        <dbReference type="Pfam" id="PF02627"/>
    </source>
</evidence>
<reference evidence="2 3" key="1">
    <citation type="submission" date="2023-05" db="EMBL/GenBank/DDBJ databases">
        <title>Draft genome sequence of Streptomyces sp. B-S-A12 isolated from a cave soil in Thailand.</title>
        <authorList>
            <person name="Chamroensaksri N."/>
            <person name="Muangham S."/>
        </authorList>
    </citation>
    <scope>NUCLEOTIDE SEQUENCE [LARGE SCALE GENOMIC DNA]</scope>
    <source>
        <strain evidence="2 3">B-S-A12</strain>
    </source>
</reference>
<dbReference type="Gene3D" id="1.20.1290.10">
    <property type="entry name" value="AhpD-like"/>
    <property type="match status" value="1"/>
</dbReference>
<dbReference type="PANTHER" id="PTHR34846">
    <property type="entry name" value="4-CARBOXYMUCONOLACTONE DECARBOXYLASE FAMILY PROTEIN (AFU_ORTHOLOGUE AFUA_6G11590)"/>
    <property type="match status" value="1"/>
</dbReference>
<sequence length="154" mass="16708">MTARMPNPAAVLGPEVLPSLLKVVGAVKETGVPDTTLQLVYLRASQINGSSWNVNQHSTALKAAGESTERIFNVAAWRETPFYTPEERAALALAEAATRLSDTVDPVSDELWAEASKHYDEKQLAALLVATGISNFWHRIMPTTRQPAELPAQG</sequence>
<dbReference type="PANTHER" id="PTHR34846:SF7">
    <property type="entry name" value="BLL7811 PROTEIN"/>
    <property type="match status" value="1"/>
</dbReference>
<dbReference type="Proteomes" id="UP001237105">
    <property type="component" value="Unassembled WGS sequence"/>
</dbReference>
<evidence type="ECO:0000313" key="2">
    <source>
        <dbReference type="EMBL" id="MDI3422583.1"/>
    </source>
</evidence>
<dbReference type="SUPFAM" id="SSF69118">
    <property type="entry name" value="AhpD-like"/>
    <property type="match status" value="1"/>
</dbReference>
<protein>
    <submittedName>
        <fullName evidence="2">Carboxymuconolactone decarboxylase family protein</fullName>
    </submittedName>
</protein>